<dbReference type="EMBL" id="OCNK01000001">
    <property type="protein sequence ID" value="SOD95509.1"/>
    <property type="molecule type" value="Genomic_DNA"/>
</dbReference>
<evidence type="ECO:0000256" key="3">
    <source>
        <dbReference type="SAM" id="SignalP"/>
    </source>
</evidence>
<feature type="region of interest" description="Disordered" evidence="1">
    <location>
        <begin position="30"/>
        <end position="54"/>
    </location>
</feature>
<dbReference type="InterPro" id="IPR046112">
    <property type="entry name" value="DUF6049"/>
</dbReference>
<dbReference type="Proteomes" id="UP000219482">
    <property type="component" value="Unassembled WGS sequence"/>
</dbReference>
<dbReference type="Pfam" id="PF19516">
    <property type="entry name" value="DUF6049"/>
    <property type="match status" value="1"/>
</dbReference>
<feature type="chain" id="PRO_5012154186" description="Glycoprotein" evidence="3">
    <location>
        <begin position="34"/>
        <end position="783"/>
    </location>
</feature>
<name>A0A286GK86_9ACTN</name>
<feature type="transmembrane region" description="Helical" evidence="2">
    <location>
        <begin position="727"/>
        <end position="748"/>
    </location>
</feature>
<keyword evidence="2" id="KW-1133">Transmembrane helix</keyword>
<reference evidence="5" key="1">
    <citation type="submission" date="2017-09" db="EMBL/GenBank/DDBJ databases">
        <authorList>
            <person name="Varghese N."/>
            <person name="Submissions S."/>
        </authorList>
    </citation>
    <scope>NUCLEOTIDE SEQUENCE [LARGE SCALE GENOMIC DNA]</scope>
    <source>
        <strain evidence="5">DSM 44270</strain>
    </source>
</reference>
<gene>
    <name evidence="4" type="ORF">SAMN06272739_1235</name>
</gene>
<evidence type="ECO:0000256" key="2">
    <source>
        <dbReference type="SAM" id="Phobius"/>
    </source>
</evidence>
<keyword evidence="2" id="KW-0812">Transmembrane</keyword>
<dbReference type="OrthoDB" id="3797035at2"/>
<evidence type="ECO:0000256" key="1">
    <source>
        <dbReference type="SAM" id="MobiDB-lite"/>
    </source>
</evidence>
<evidence type="ECO:0000313" key="4">
    <source>
        <dbReference type="EMBL" id="SOD95509.1"/>
    </source>
</evidence>
<protein>
    <recommendedName>
        <fullName evidence="6">Glycoprotein</fullName>
    </recommendedName>
</protein>
<dbReference type="RefSeq" id="WP_097182924.1">
    <property type="nucleotide sequence ID" value="NZ_OCNK01000001.1"/>
</dbReference>
<proteinExistence type="predicted"/>
<feature type="compositionally biased region" description="Low complexity" evidence="1">
    <location>
        <begin position="350"/>
        <end position="361"/>
    </location>
</feature>
<feature type="region of interest" description="Disordered" evidence="1">
    <location>
        <begin position="329"/>
        <end position="377"/>
    </location>
</feature>
<dbReference type="AlphaFoldDB" id="A0A286GK86"/>
<keyword evidence="3" id="KW-0732">Signal</keyword>
<organism evidence="4 5">
    <name type="scientific">Blastococcus haudaquaticus</name>
    <dbReference type="NCBI Taxonomy" id="1938745"/>
    <lineage>
        <taxon>Bacteria</taxon>
        <taxon>Bacillati</taxon>
        <taxon>Actinomycetota</taxon>
        <taxon>Actinomycetes</taxon>
        <taxon>Geodermatophilales</taxon>
        <taxon>Geodermatophilaceae</taxon>
        <taxon>Blastococcus</taxon>
    </lineage>
</organism>
<evidence type="ECO:0000313" key="5">
    <source>
        <dbReference type="Proteomes" id="UP000219482"/>
    </source>
</evidence>
<accession>A0A286GK86</accession>
<evidence type="ECO:0008006" key="6">
    <source>
        <dbReference type="Google" id="ProtNLM"/>
    </source>
</evidence>
<feature type="region of interest" description="Disordered" evidence="1">
    <location>
        <begin position="761"/>
        <end position="783"/>
    </location>
</feature>
<keyword evidence="5" id="KW-1185">Reference proteome</keyword>
<sequence>MTRPALLRAAAGPLFATAIGLTALGVPATQASAAPPPVPASPLAAPVTDATEGDRPVRIEVGRFEPRTITPGSLVSVTGTLTNTGSSAITDLSVRLQRGEVITTRADLAFDQRDPDPATTVMSPFQPVDGELAAGAELDFSYTVPSETLRLTEDGVYPVLLNVNGAVDGAEQQRVGELSTYVVQQPAAPTARTAVAWLWPLVEPSHRTPSGGFRDDGLAEAVAGGGRLDRALAVIERLPGGATGDGTVVAPALQVTLAIDPALVEELRLMAQGPYEVDGRAGTGTDDAAAFLERLADVAAVHPVVALAYGDVDADAVVGAGIPAVLARSLPGTPAGTAQDPPGTTRSDDGAAAASTSGAPESPAPQPDAGPGDTGAGAAILSDALDVEPRTDLAWAAGGAVRADTLRVLQAGGVERVVLGADGLTDGEDATGHADPTAAARTTIATASGTVEALVADPTLGALVGAAEQVDGGARLAEQRYLAELAVLSLQAPEGTEQTVLVAPPRELDAGPEGAGAMMADTAGLPWLRPATVAELSAGTPVPAGDLAGPPEAPALDPTGVAGLVAAAASREDLAGAVVGDADLALRSYDAAISRAASATRRDDAEDFRAVSAALESALDDVLGRVTLLAPADGTYSLGSSDAPLVLTVRNDLPVTVEVLLDLRARGGSGLSIGDMGLQTLAPGERTTLTVPTEVRQAGGFAVRAQLTTPTGRPLGDEISLQVKSTAYGSISLIITIGAAVLLGLLFLRRLVNFVLRRRATAPGEPAGGPEGATLQPPNRSPV</sequence>
<feature type="signal peptide" evidence="3">
    <location>
        <begin position="1"/>
        <end position="33"/>
    </location>
</feature>
<keyword evidence="2" id="KW-0472">Membrane</keyword>